<proteinExistence type="predicted"/>
<protein>
    <submittedName>
        <fullName evidence="1">Uncharacterized protein</fullName>
    </submittedName>
</protein>
<name>A0ABD4LLU0_BACCE</name>
<dbReference type="CDD" id="cd19958">
    <property type="entry name" value="pyocin_knob"/>
    <property type="match status" value="1"/>
</dbReference>
<dbReference type="Proteomes" id="UP000613452">
    <property type="component" value="Unassembled WGS sequence"/>
</dbReference>
<dbReference type="AlphaFoldDB" id="A0ABD4LLU0"/>
<organism evidence="1 2">
    <name type="scientific">Bacillus cereus</name>
    <dbReference type="NCBI Taxonomy" id="1396"/>
    <lineage>
        <taxon>Bacteria</taxon>
        <taxon>Bacillati</taxon>
        <taxon>Bacillota</taxon>
        <taxon>Bacilli</taxon>
        <taxon>Bacillales</taxon>
        <taxon>Bacillaceae</taxon>
        <taxon>Bacillus</taxon>
        <taxon>Bacillus cereus group</taxon>
    </lineage>
</organism>
<dbReference type="RefSeq" id="WP_200152638.1">
    <property type="nucleotide sequence ID" value="NZ_JAEFBZ010000007.1"/>
</dbReference>
<comment type="caution">
    <text evidence="1">The sequence shown here is derived from an EMBL/GenBank/DDBJ whole genome shotgun (WGS) entry which is preliminary data.</text>
</comment>
<sequence>MAFKKVRANYHDGSVFNTAHYETQAEQVKIMDANGVISDFDEMFLKGKLIQGVDLNTIKANGLYRAKGCTNAPSGMVATTVYLMKVETVDTVVLQTFYDHTGNDTHQRAIVGSTIGAWSAGGKKTNDAIADINKNIGSLTGLKTTAKTSIVNAVNEVQTEVDEVLKKANDNATAIAQLGKDSVTHNHDNAYLKLSGGSLTGSVSVANNKSFSGKTTGGVDLSIGKVSIGNVVVLGDSKAQTVIETNVRKTLKFYDGVEEFSLWHDGNHGSGSGLNADKLDGFHANQFARVDEEPNFQKNLIMTNGKDIILRAPAGSMNSGDLIFAEGGNGEIGRVFVDDTGTLVLRSQFYGDMRVRYDGVITSDYGMEFNSKNKETDLKFRANDEDKGMGLYMNNNTRQLGMYDWHNDKFLFTTNRNEGMVEFGNQIKIQGKRLHIRGDAPSYATYGDIWIQV</sequence>
<reference evidence="1 2" key="1">
    <citation type="submission" date="2020-12" db="EMBL/GenBank/DDBJ databases">
        <title>Genome assembly for a thermostable protease producing Bacillus cereus MAKP1 strain isolated from chicken gut.</title>
        <authorList>
            <person name="Malaviya A."/>
        </authorList>
    </citation>
    <scope>NUCLEOTIDE SEQUENCE [LARGE SCALE GENOMIC DNA]</scope>
    <source>
        <strain evidence="1 2">MAKP1</strain>
    </source>
</reference>
<evidence type="ECO:0000313" key="2">
    <source>
        <dbReference type="Proteomes" id="UP000613452"/>
    </source>
</evidence>
<evidence type="ECO:0000313" key="1">
    <source>
        <dbReference type="EMBL" id="MBK1611803.1"/>
    </source>
</evidence>
<gene>
    <name evidence="1" type="ORF">JCR31_28645</name>
</gene>
<dbReference type="EMBL" id="JAEFBZ010000007">
    <property type="protein sequence ID" value="MBK1611803.1"/>
    <property type="molecule type" value="Genomic_DNA"/>
</dbReference>
<accession>A0ABD4LLU0</accession>